<dbReference type="Pfam" id="PF02550">
    <property type="entry name" value="AcetylCoA_hydro"/>
    <property type="match status" value="1"/>
</dbReference>
<dbReference type="Gene3D" id="3.30.750.70">
    <property type="entry name" value="4-hydroxybutyrate coenzyme like domains"/>
    <property type="match status" value="1"/>
</dbReference>
<evidence type="ECO:0000313" key="6">
    <source>
        <dbReference type="Proteomes" id="UP000632195"/>
    </source>
</evidence>
<dbReference type="GO" id="GO:0008775">
    <property type="term" value="F:acetate CoA-transferase activity"/>
    <property type="evidence" value="ECO:0007669"/>
    <property type="project" value="InterPro"/>
</dbReference>
<dbReference type="InterPro" id="IPR037171">
    <property type="entry name" value="NagB/RpiA_transferase-like"/>
</dbReference>
<keyword evidence="2" id="KW-0808">Transferase</keyword>
<reference evidence="5" key="1">
    <citation type="journal article" date="2014" name="Int. J. Syst. Evol. Microbiol.">
        <title>Complete genome sequence of Corynebacterium casei LMG S-19264T (=DSM 44701T), isolated from a smear-ripened cheese.</title>
        <authorList>
            <consortium name="US DOE Joint Genome Institute (JGI-PGF)"/>
            <person name="Walter F."/>
            <person name="Albersmeier A."/>
            <person name="Kalinowski J."/>
            <person name="Ruckert C."/>
        </authorList>
    </citation>
    <scope>NUCLEOTIDE SEQUENCE</scope>
    <source>
        <strain evidence="5">JCM 13583</strain>
    </source>
</reference>
<organism evidence="5 6">
    <name type="scientific">Thermogymnomonas acidicola</name>
    <dbReference type="NCBI Taxonomy" id="399579"/>
    <lineage>
        <taxon>Archaea</taxon>
        <taxon>Methanobacteriati</taxon>
        <taxon>Thermoplasmatota</taxon>
        <taxon>Thermoplasmata</taxon>
        <taxon>Thermoplasmatales</taxon>
        <taxon>Thermogymnomonas</taxon>
    </lineage>
</organism>
<comment type="similarity">
    <text evidence="1">Belongs to the acetyl-CoA hydrolase/transferase family.</text>
</comment>
<comment type="caution">
    <text evidence="5">The sequence shown here is derived from an EMBL/GenBank/DDBJ whole genome shotgun (WGS) entry which is preliminary data.</text>
</comment>
<feature type="domain" description="Acetyl-CoA hydrolase/transferase N-terminal" evidence="3">
    <location>
        <begin position="63"/>
        <end position="165"/>
    </location>
</feature>
<dbReference type="Proteomes" id="UP000632195">
    <property type="component" value="Unassembled WGS sequence"/>
</dbReference>
<dbReference type="InterPro" id="IPR003702">
    <property type="entry name" value="ActCoA_hydro_N"/>
</dbReference>
<sequence>MCHVIELTQSALREILREAKNVYIQGGASTPTYLLDMIGEMDIGGLSFYHIELGGDVFLFREDHTDRFRDYSFFVGANARDALQKGWTRYIPIFLSDIPWFLRTQIRLDLAIVNVSTPDSKGMMSLGPTVEAAKVAVEVARRTIAQVNGEVPRTFGDSLITPGMVSHFLRHDEPLHVTKRERPDEVDMKIGRNVAELIPDGATVQAGIGKVPDAVMLSLSDRRDLGVHTELISDGIVELMERGVVNNRLKAIDRYHTVGTFAKGERKVFDYLDDNTSVQMRSVEYTNDTSVIRRNRMMHSINSAVEVDLTGQVSAESIGPRVISGVGGQMDFVRGSSLSEGGKSIIALRSTTRDGKSKIVPFLMQGTGVTTTRNHVQYVVTEYGVAELRGKTIQERVTEMVSVAHPRFRSELEEEASRILRA</sequence>
<name>A0AA37F9R3_9ARCH</name>
<accession>A0AA37F9R3</accession>
<evidence type="ECO:0000256" key="1">
    <source>
        <dbReference type="ARBA" id="ARBA00009632"/>
    </source>
</evidence>
<dbReference type="PANTHER" id="PTHR21432:SF20">
    <property type="entry name" value="ACETYL-COA HYDROLASE"/>
    <property type="match status" value="1"/>
</dbReference>
<dbReference type="PANTHER" id="PTHR21432">
    <property type="entry name" value="ACETYL-COA HYDROLASE-RELATED"/>
    <property type="match status" value="1"/>
</dbReference>
<evidence type="ECO:0000259" key="4">
    <source>
        <dbReference type="Pfam" id="PF13336"/>
    </source>
</evidence>
<dbReference type="InterPro" id="IPR026888">
    <property type="entry name" value="AcetylCoA_hyd_C"/>
</dbReference>
<protein>
    <submittedName>
        <fullName evidence="5">4-hydroxybutyrate CoA-transferase</fullName>
    </submittedName>
</protein>
<evidence type="ECO:0000313" key="5">
    <source>
        <dbReference type="EMBL" id="GGM71187.1"/>
    </source>
</evidence>
<proteinExistence type="inferred from homology"/>
<keyword evidence="6" id="KW-1185">Reference proteome</keyword>
<gene>
    <name evidence="5" type="primary">cat2</name>
    <name evidence="5" type="ORF">GCM10007108_06570</name>
</gene>
<dbReference type="Gene3D" id="3.40.1080.10">
    <property type="entry name" value="Glutaconate Coenzyme A-transferase"/>
    <property type="match status" value="1"/>
</dbReference>
<reference evidence="5" key="2">
    <citation type="submission" date="2022-09" db="EMBL/GenBank/DDBJ databases">
        <authorList>
            <person name="Sun Q."/>
            <person name="Ohkuma M."/>
        </authorList>
    </citation>
    <scope>NUCLEOTIDE SEQUENCE</scope>
    <source>
        <strain evidence="5">JCM 13583</strain>
    </source>
</reference>
<evidence type="ECO:0000256" key="2">
    <source>
        <dbReference type="ARBA" id="ARBA00022679"/>
    </source>
</evidence>
<dbReference type="AlphaFoldDB" id="A0AA37F9R3"/>
<dbReference type="EMBL" id="BMNY01000001">
    <property type="protein sequence ID" value="GGM71187.1"/>
    <property type="molecule type" value="Genomic_DNA"/>
</dbReference>
<evidence type="ECO:0000259" key="3">
    <source>
        <dbReference type="Pfam" id="PF02550"/>
    </source>
</evidence>
<dbReference type="InterPro" id="IPR046433">
    <property type="entry name" value="ActCoA_hydro"/>
</dbReference>
<feature type="domain" description="Acetyl-CoA hydrolase/transferase C-terminal" evidence="4">
    <location>
        <begin position="264"/>
        <end position="416"/>
    </location>
</feature>
<dbReference type="GO" id="GO:0006083">
    <property type="term" value="P:acetate metabolic process"/>
    <property type="evidence" value="ECO:0007669"/>
    <property type="project" value="InterPro"/>
</dbReference>
<dbReference type="SUPFAM" id="SSF100950">
    <property type="entry name" value="NagB/RpiA/CoA transferase-like"/>
    <property type="match status" value="2"/>
</dbReference>
<dbReference type="Pfam" id="PF13336">
    <property type="entry name" value="AcetylCoA_hyd_C"/>
    <property type="match status" value="1"/>
</dbReference>
<dbReference type="Gene3D" id="3.40.1080.20">
    <property type="entry name" value="Acetyl-CoA hydrolase/transferase C-terminal domain"/>
    <property type="match status" value="1"/>
</dbReference>
<dbReference type="InterPro" id="IPR038460">
    <property type="entry name" value="AcetylCoA_hyd_C_sf"/>
</dbReference>